<name>A0A6S7H609_PARCT</name>
<dbReference type="Proteomes" id="UP001152795">
    <property type="component" value="Unassembled WGS sequence"/>
</dbReference>
<protein>
    <submittedName>
        <fullName evidence="2">Uncharacterized protein</fullName>
    </submittedName>
</protein>
<dbReference type="AlphaFoldDB" id="A0A6S7H609"/>
<reference evidence="2" key="1">
    <citation type="submission" date="2020-04" db="EMBL/GenBank/DDBJ databases">
        <authorList>
            <person name="Alioto T."/>
            <person name="Alioto T."/>
            <person name="Gomez Garrido J."/>
        </authorList>
    </citation>
    <scope>NUCLEOTIDE SEQUENCE</scope>
    <source>
        <strain evidence="2">A484AB</strain>
    </source>
</reference>
<accession>A0A6S7H609</accession>
<dbReference type="EMBL" id="CACRXK020001879">
    <property type="protein sequence ID" value="CAB3991581.1"/>
    <property type="molecule type" value="Genomic_DNA"/>
</dbReference>
<gene>
    <name evidence="2" type="ORF">PACLA_8A079782</name>
</gene>
<evidence type="ECO:0000313" key="2">
    <source>
        <dbReference type="EMBL" id="CAB3991581.1"/>
    </source>
</evidence>
<comment type="caution">
    <text evidence="2">The sequence shown here is derived from an EMBL/GenBank/DDBJ whole genome shotgun (WGS) entry which is preliminary data.</text>
</comment>
<organism evidence="2 3">
    <name type="scientific">Paramuricea clavata</name>
    <name type="common">Red gorgonian</name>
    <name type="synonym">Violescent sea-whip</name>
    <dbReference type="NCBI Taxonomy" id="317549"/>
    <lineage>
        <taxon>Eukaryota</taxon>
        <taxon>Metazoa</taxon>
        <taxon>Cnidaria</taxon>
        <taxon>Anthozoa</taxon>
        <taxon>Octocorallia</taxon>
        <taxon>Malacalcyonacea</taxon>
        <taxon>Plexauridae</taxon>
        <taxon>Paramuricea</taxon>
    </lineage>
</organism>
<feature type="compositionally biased region" description="Basic and acidic residues" evidence="1">
    <location>
        <begin position="1"/>
        <end position="14"/>
    </location>
</feature>
<proteinExistence type="predicted"/>
<keyword evidence="3" id="KW-1185">Reference proteome</keyword>
<evidence type="ECO:0000313" key="3">
    <source>
        <dbReference type="Proteomes" id="UP001152795"/>
    </source>
</evidence>
<evidence type="ECO:0000256" key="1">
    <source>
        <dbReference type="SAM" id="MobiDB-lite"/>
    </source>
</evidence>
<sequence>MVKIDETGRLKEPNKPSSSTWNIRKLQETQSSVDEHHIKIYFMELAERPAMKMRFSYIYQWMKMVKQLHRNQDE</sequence>
<feature type="region of interest" description="Disordered" evidence="1">
    <location>
        <begin position="1"/>
        <end position="20"/>
    </location>
</feature>